<dbReference type="InterPro" id="IPR019776">
    <property type="entry name" value="Flagellar_basal_body_rod_CS"/>
</dbReference>
<dbReference type="InterPro" id="IPR037925">
    <property type="entry name" value="FlgE/F/G-like"/>
</dbReference>
<dbReference type="PANTHER" id="PTHR30435:SF19">
    <property type="entry name" value="FLAGELLAR BASAL-BODY ROD PROTEIN FLGG"/>
    <property type="match status" value="1"/>
</dbReference>
<dbReference type="InterPro" id="IPR010930">
    <property type="entry name" value="Flg_bb/hook_C_dom"/>
</dbReference>
<evidence type="ECO:0000259" key="9">
    <source>
        <dbReference type="Pfam" id="PF00460"/>
    </source>
</evidence>
<dbReference type="InterPro" id="IPR012834">
    <property type="entry name" value="FlgG_G_neg"/>
</dbReference>
<evidence type="ECO:0000256" key="1">
    <source>
        <dbReference type="ARBA" id="ARBA00004117"/>
    </source>
</evidence>
<evidence type="ECO:0000259" key="10">
    <source>
        <dbReference type="Pfam" id="PF06429"/>
    </source>
</evidence>
<dbReference type="InterPro" id="IPR053967">
    <property type="entry name" value="LlgE_F_G-like_D1"/>
</dbReference>
<keyword evidence="12" id="KW-0282">Flagellum</keyword>
<dbReference type="GO" id="GO:0009426">
    <property type="term" value="C:bacterial-type flagellum basal body, distal rod"/>
    <property type="evidence" value="ECO:0007669"/>
    <property type="project" value="UniProtKB-UniRule"/>
</dbReference>
<reference evidence="13" key="1">
    <citation type="submission" date="2016-11" db="EMBL/GenBank/DDBJ databases">
        <authorList>
            <person name="Varghese N."/>
            <person name="Submissions S."/>
        </authorList>
    </citation>
    <scope>NUCLEOTIDE SEQUENCE [LARGE SCALE GENOMIC DNA]</scope>
    <source>
        <strain evidence="13">DSM 14834</strain>
    </source>
</reference>
<comment type="subunit">
    <text evidence="5 8">The basal body constitutes a major portion of the flagellar organelle and consists of four rings (L,P,S, and M) mounted on a central rod. The rod consists of about 26 subunits of FlgG in the distal portion, and FlgB, FlgC and FlgF are thought to build up the proximal portion of the rod with about 6 subunits each.</text>
</comment>
<keyword evidence="12" id="KW-0969">Cilium</keyword>
<evidence type="ECO:0000313" key="13">
    <source>
        <dbReference type="Proteomes" id="UP000242857"/>
    </source>
</evidence>
<comment type="similarity">
    <text evidence="2 8">Belongs to the flagella basal body rod proteins family.</text>
</comment>
<evidence type="ECO:0000256" key="2">
    <source>
        <dbReference type="ARBA" id="ARBA00009677"/>
    </source>
</evidence>
<dbReference type="STRING" id="213588.SAMN02745204_02128"/>
<evidence type="ECO:0000256" key="5">
    <source>
        <dbReference type="ARBA" id="ARBA00025933"/>
    </source>
</evidence>
<dbReference type="NCBIfam" id="TIGR03506">
    <property type="entry name" value="FlgEFG_subfam"/>
    <property type="match status" value="2"/>
</dbReference>
<evidence type="ECO:0000256" key="4">
    <source>
        <dbReference type="ARBA" id="ARBA00023143"/>
    </source>
</evidence>
<dbReference type="GO" id="GO:0071978">
    <property type="term" value="P:bacterial-type flagellum-dependent swarming motility"/>
    <property type="evidence" value="ECO:0007669"/>
    <property type="project" value="TreeGrafter"/>
</dbReference>
<proteinExistence type="inferred from homology"/>
<accession>A0A1M5A7C7</accession>
<dbReference type="SUPFAM" id="SSF117143">
    <property type="entry name" value="Flagellar hook protein flgE"/>
    <property type="match status" value="1"/>
</dbReference>
<dbReference type="InterPro" id="IPR001444">
    <property type="entry name" value="Flag_bb_rod_N"/>
</dbReference>
<gene>
    <name evidence="12" type="ORF">SAMN02745204_02128</name>
</gene>
<dbReference type="AlphaFoldDB" id="A0A1M5A7C7"/>
<dbReference type="NCBIfam" id="TIGR02488">
    <property type="entry name" value="flgG_G_neg"/>
    <property type="match status" value="1"/>
</dbReference>
<protein>
    <recommendedName>
        <fullName evidence="3 7">Flagellar basal-body rod protein FlgG</fullName>
    </recommendedName>
    <alternativeName>
        <fullName evidence="6 8">Distal rod protein</fullName>
    </alternativeName>
</protein>
<keyword evidence="13" id="KW-1185">Reference proteome</keyword>
<dbReference type="EMBL" id="FQUK01000048">
    <property type="protein sequence ID" value="SHF25906.1"/>
    <property type="molecule type" value="Genomic_DNA"/>
</dbReference>
<name>A0A1M5A7C7_9GAMM</name>
<dbReference type="PANTHER" id="PTHR30435">
    <property type="entry name" value="FLAGELLAR PROTEIN"/>
    <property type="match status" value="1"/>
</dbReference>
<dbReference type="PROSITE" id="PS00588">
    <property type="entry name" value="FLAGELLA_BB_ROD"/>
    <property type="match status" value="1"/>
</dbReference>
<evidence type="ECO:0000256" key="7">
    <source>
        <dbReference type="NCBIfam" id="TIGR02488"/>
    </source>
</evidence>
<dbReference type="OrthoDB" id="9804559at2"/>
<feature type="domain" description="Flagellar basal body rod protein N-terminal" evidence="9">
    <location>
        <begin position="7"/>
        <end position="35"/>
    </location>
</feature>
<comment type="subcellular location">
    <subcellularLocation>
        <location evidence="1 8">Bacterial flagellum basal body</location>
    </subcellularLocation>
</comment>
<organism evidence="12 13">
    <name type="scientific">Thermomonas hydrothermalis</name>
    <dbReference type="NCBI Taxonomy" id="213588"/>
    <lineage>
        <taxon>Bacteria</taxon>
        <taxon>Pseudomonadati</taxon>
        <taxon>Pseudomonadota</taxon>
        <taxon>Gammaproteobacteria</taxon>
        <taxon>Lysobacterales</taxon>
        <taxon>Lysobacteraceae</taxon>
        <taxon>Thermomonas</taxon>
    </lineage>
</organism>
<dbReference type="Pfam" id="PF22692">
    <property type="entry name" value="LlgE_F_G_D1"/>
    <property type="match status" value="1"/>
</dbReference>
<evidence type="ECO:0000313" key="12">
    <source>
        <dbReference type="EMBL" id="SHF25906.1"/>
    </source>
</evidence>
<feature type="domain" description="Flagellar hook protein FlgE/F/G-like D1" evidence="11">
    <location>
        <begin position="96"/>
        <end position="159"/>
    </location>
</feature>
<sequence>MTQALWIAKTGLDAQQTKMGVISNNLANVNTTGFKRDRASFEDLLYQTLRQPGGATSEQTTLPTGLQIGTGVRVAATAKQFAQGGLNQTGNALDVAINGRGFFEVLLPDGSSAYTRDGSFQINAQGELVTNAGYPVQPGLQLPEGAQSVTIGADGTVSVQIAGQVQPVQIGALTLADFVNPAGLQALGENLYAETGASGPAQTGSPGIGGLGRLVQGALEGSNVNVVEELVAMIETQRAYETNAKAISTTDQMLGYLNNNI</sequence>
<evidence type="ECO:0000259" key="11">
    <source>
        <dbReference type="Pfam" id="PF22692"/>
    </source>
</evidence>
<dbReference type="Pfam" id="PF06429">
    <property type="entry name" value="Flg_bbr_C"/>
    <property type="match status" value="1"/>
</dbReference>
<keyword evidence="4 8" id="KW-0975">Bacterial flagellum</keyword>
<evidence type="ECO:0000256" key="6">
    <source>
        <dbReference type="ARBA" id="ARBA00032912"/>
    </source>
</evidence>
<keyword evidence="12" id="KW-0966">Cell projection</keyword>
<dbReference type="RefSeq" id="WP_072756528.1">
    <property type="nucleotide sequence ID" value="NZ_FQUK01000048.1"/>
</dbReference>
<dbReference type="Proteomes" id="UP000242857">
    <property type="component" value="Unassembled WGS sequence"/>
</dbReference>
<feature type="domain" description="Flagellar basal-body/hook protein C-terminal" evidence="10">
    <location>
        <begin position="215"/>
        <end position="259"/>
    </location>
</feature>
<evidence type="ECO:0000256" key="8">
    <source>
        <dbReference type="RuleBase" id="RU362116"/>
    </source>
</evidence>
<dbReference type="InterPro" id="IPR020013">
    <property type="entry name" value="Flagellar_FlgE/F/G"/>
</dbReference>
<dbReference type="Pfam" id="PF00460">
    <property type="entry name" value="Flg_bb_rod"/>
    <property type="match status" value="1"/>
</dbReference>
<evidence type="ECO:0000256" key="3">
    <source>
        <dbReference type="ARBA" id="ARBA00017948"/>
    </source>
</evidence>